<evidence type="ECO:0000256" key="1">
    <source>
        <dbReference type="ARBA" id="ARBA00004167"/>
    </source>
</evidence>
<evidence type="ECO:0000256" key="2">
    <source>
        <dbReference type="ARBA" id="ARBA00022692"/>
    </source>
</evidence>
<dbReference type="SUPFAM" id="SSF49562">
    <property type="entry name" value="C2 domain (Calcium/lipid-binding domain, CaLB)"/>
    <property type="match status" value="1"/>
</dbReference>
<dbReference type="Gene3D" id="2.60.40.150">
    <property type="entry name" value="C2 domain"/>
    <property type="match status" value="1"/>
</dbReference>
<evidence type="ECO:0000256" key="6">
    <source>
        <dbReference type="SAM" id="MobiDB-lite"/>
    </source>
</evidence>
<dbReference type="Proteomes" id="UP001153714">
    <property type="component" value="Chromosome 1"/>
</dbReference>
<evidence type="ECO:0000313" key="9">
    <source>
        <dbReference type="Proteomes" id="UP001153714"/>
    </source>
</evidence>
<reference evidence="8" key="2">
    <citation type="submission" date="2022-10" db="EMBL/GenBank/DDBJ databases">
        <authorList>
            <consortium name="ENA_rothamsted_submissions"/>
            <consortium name="culmorum"/>
            <person name="King R."/>
        </authorList>
    </citation>
    <scope>NUCLEOTIDE SEQUENCE</scope>
</reference>
<evidence type="ECO:0000256" key="4">
    <source>
        <dbReference type="ARBA" id="ARBA00022989"/>
    </source>
</evidence>
<dbReference type="GO" id="GO:0016020">
    <property type="term" value="C:membrane"/>
    <property type="evidence" value="ECO:0007669"/>
    <property type="project" value="UniProtKB-SubCell"/>
</dbReference>
<gene>
    <name evidence="8" type="ORF">DIATSA_LOCUS316</name>
</gene>
<organism evidence="8 9">
    <name type="scientific">Diatraea saccharalis</name>
    <name type="common">sugarcane borer</name>
    <dbReference type="NCBI Taxonomy" id="40085"/>
    <lineage>
        <taxon>Eukaryota</taxon>
        <taxon>Metazoa</taxon>
        <taxon>Ecdysozoa</taxon>
        <taxon>Arthropoda</taxon>
        <taxon>Hexapoda</taxon>
        <taxon>Insecta</taxon>
        <taxon>Pterygota</taxon>
        <taxon>Neoptera</taxon>
        <taxon>Endopterygota</taxon>
        <taxon>Lepidoptera</taxon>
        <taxon>Glossata</taxon>
        <taxon>Ditrysia</taxon>
        <taxon>Pyraloidea</taxon>
        <taxon>Crambidae</taxon>
        <taxon>Crambinae</taxon>
        <taxon>Diatraea</taxon>
    </lineage>
</organism>
<dbReference type="EMBL" id="OU893332">
    <property type="protein sequence ID" value="CAG9782017.1"/>
    <property type="molecule type" value="Genomic_DNA"/>
</dbReference>
<dbReference type="InterPro" id="IPR037721">
    <property type="entry name" value="Ferlin"/>
</dbReference>
<feature type="domain" description="C2" evidence="7">
    <location>
        <begin position="113"/>
        <end position="165"/>
    </location>
</feature>
<proteinExistence type="predicted"/>
<reference evidence="8" key="1">
    <citation type="submission" date="2021-12" db="EMBL/GenBank/DDBJ databases">
        <authorList>
            <person name="King R."/>
        </authorList>
    </citation>
    <scope>NUCLEOTIDE SEQUENCE</scope>
</reference>
<evidence type="ECO:0000256" key="5">
    <source>
        <dbReference type="ARBA" id="ARBA00023136"/>
    </source>
</evidence>
<dbReference type="AlphaFoldDB" id="A0A9N9N4E3"/>
<accession>A0A9N9N4E3</accession>
<evidence type="ECO:0000256" key="3">
    <source>
        <dbReference type="ARBA" id="ARBA00022737"/>
    </source>
</evidence>
<dbReference type="PANTHER" id="PTHR12546">
    <property type="entry name" value="FER-1-LIKE"/>
    <property type="match status" value="1"/>
</dbReference>
<keyword evidence="4" id="KW-1133">Transmembrane helix</keyword>
<keyword evidence="2" id="KW-0812">Transmembrane</keyword>
<dbReference type="PANTHER" id="PTHR12546:SF60">
    <property type="entry name" value="MISFIRE, ISOFORM F"/>
    <property type="match status" value="1"/>
</dbReference>
<keyword evidence="3" id="KW-0677">Repeat</keyword>
<keyword evidence="9" id="KW-1185">Reference proteome</keyword>
<dbReference type="InterPro" id="IPR035892">
    <property type="entry name" value="C2_domain_sf"/>
</dbReference>
<dbReference type="Pfam" id="PF00168">
    <property type="entry name" value="C2"/>
    <property type="match status" value="1"/>
</dbReference>
<comment type="subcellular location">
    <subcellularLocation>
        <location evidence="1">Membrane</location>
        <topology evidence="1">Single-pass membrane protein</topology>
    </subcellularLocation>
</comment>
<dbReference type="OrthoDB" id="10059618at2759"/>
<dbReference type="InterPro" id="IPR000008">
    <property type="entry name" value="C2_dom"/>
</dbReference>
<dbReference type="GO" id="GO:0007009">
    <property type="term" value="P:plasma membrane organization"/>
    <property type="evidence" value="ECO:0007669"/>
    <property type="project" value="TreeGrafter"/>
</dbReference>
<feature type="region of interest" description="Disordered" evidence="6">
    <location>
        <begin position="41"/>
        <end position="80"/>
    </location>
</feature>
<sequence length="176" mass="19706">MNLFYRRGFSMGAEKSVTIAERDRKRTSTFKSVRSLIRLGRGRSRDCSGDEEQGLLDMPGPSTEPDRPISQTSASSDELLVDTRSPTETPKIKRMRTVLDTTGVSALKAADFQVCVTVIEARQLAGLNMDPVVCVQVGDVRKYTSVKESTNCPYYNEDTKSDYRFHVAILKIDFIL</sequence>
<name>A0A9N9N4E3_9NEOP</name>
<evidence type="ECO:0000259" key="7">
    <source>
        <dbReference type="Pfam" id="PF00168"/>
    </source>
</evidence>
<protein>
    <recommendedName>
        <fullName evidence="7">C2 domain-containing protein</fullName>
    </recommendedName>
</protein>
<evidence type="ECO:0000313" key="8">
    <source>
        <dbReference type="EMBL" id="CAG9782017.1"/>
    </source>
</evidence>
<keyword evidence="5" id="KW-0472">Membrane</keyword>